<feature type="transmembrane region" description="Helical" evidence="1">
    <location>
        <begin position="210"/>
        <end position="229"/>
    </location>
</feature>
<feature type="transmembrane region" description="Helical" evidence="1">
    <location>
        <begin position="339"/>
        <end position="355"/>
    </location>
</feature>
<evidence type="ECO:0000313" key="3">
    <source>
        <dbReference type="Proteomes" id="UP001596147"/>
    </source>
</evidence>
<accession>A0ABW0LEH1</accession>
<evidence type="ECO:0000313" key="2">
    <source>
        <dbReference type="EMBL" id="MFC5464269.1"/>
    </source>
</evidence>
<feature type="transmembrane region" description="Helical" evidence="1">
    <location>
        <begin position="279"/>
        <end position="300"/>
    </location>
</feature>
<keyword evidence="3" id="KW-1185">Reference proteome</keyword>
<keyword evidence="1" id="KW-1133">Transmembrane helix</keyword>
<dbReference type="RefSeq" id="WP_382348892.1">
    <property type="nucleotide sequence ID" value="NZ_JBHSMC010000003.1"/>
</dbReference>
<feature type="transmembrane region" description="Helical" evidence="1">
    <location>
        <begin position="375"/>
        <end position="396"/>
    </location>
</feature>
<gene>
    <name evidence="2" type="ORF">ACFPM4_05785</name>
</gene>
<comment type="caution">
    <text evidence="2">The sequence shown here is derived from an EMBL/GenBank/DDBJ whole genome shotgun (WGS) entry which is preliminary data.</text>
</comment>
<proteinExistence type="predicted"/>
<dbReference type="Proteomes" id="UP001596147">
    <property type="component" value="Unassembled WGS sequence"/>
</dbReference>
<protein>
    <submittedName>
        <fullName evidence="2">Uncharacterized protein</fullName>
    </submittedName>
</protein>
<evidence type="ECO:0000256" key="1">
    <source>
        <dbReference type="SAM" id="Phobius"/>
    </source>
</evidence>
<reference evidence="3" key="1">
    <citation type="journal article" date="2019" name="Int. J. Syst. Evol. Microbiol.">
        <title>The Global Catalogue of Microorganisms (GCM) 10K type strain sequencing project: providing services to taxonomists for standard genome sequencing and annotation.</title>
        <authorList>
            <consortium name="The Broad Institute Genomics Platform"/>
            <consortium name="The Broad Institute Genome Sequencing Center for Infectious Disease"/>
            <person name="Wu L."/>
            <person name="Ma J."/>
        </authorList>
    </citation>
    <scope>NUCLEOTIDE SEQUENCE [LARGE SCALE GENOMIC DNA]</scope>
    <source>
        <strain evidence="3">CGMCC 1.12237</strain>
    </source>
</reference>
<organism evidence="2 3">
    <name type="scientific">Lederbergia graminis</name>
    <dbReference type="NCBI Taxonomy" id="735518"/>
    <lineage>
        <taxon>Bacteria</taxon>
        <taxon>Bacillati</taxon>
        <taxon>Bacillota</taxon>
        <taxon>Bacilli</taxon>
        <taxon>Bacillales</taxon>
        <taxon>Bacillaceae</taxon>
        <taxon>Lederbergia</taxon>
    </lineage>
</organism>
<feature type="transmembrane region" description="Helical" evidence="1">
    <location>
        <begin position="144"/>
        <end position="164"/>
    </location>
</feature>
<dbReference type="EMBL" id="JBHSMC010000003">
    <property type="protein sequence ID" value="MFC5464269.1"/>
    <property type="molecule type" value="Genomic_DNA"/>
</dbReference>
<feature type="transmembrane region" description="Helical" evidence="1">
    <location>
        <begin position="119"/>
        <end position="139"/>
    </location>
</feature>
<keyword evidence="1" id="KW-0472">Membrane</keyword>
<keyword evidence="1" id="KW-0812">Transmembrane</keyword>
<feature type="transmembrane region" description="Helical" evidence="1">
    <location>
        <begin position="306"/>
        <end position="327"/>
    </location>
</feature>
<sequence>MRDRKIIQKLLHVNKAFMLLLMFMFMVPSISLASNVGEIEYDDNQLTPTEQQAGGSGNGFNWNPFDWDWNSIGEFIGGVIDGIVEGVVNAIDAMINFLTSLGQMLRDLWDSLPDWAQDLIITIGLIVAVVVAVVVLIAVGVVGVVVGVIAIVVAAIAGIVYYVMYGGTDAFNPLHAAAWIFGGALAGGLVAFLAQAGILTTAFTAALNGLRFVGGYIGLGARSAWSFIFTRGLLPAFHAVTNGARALGLWFRMQTVKTILITNLYRFAHGGWLGLGRHIFGIGLKGAGVSVAFDVIMSTISGNWDFKAMGVNAVIGFFGSILGVGLWTRVRQAVRWERIGWLFYGAGIGAGLEIFKQFMMGKGLNWENVGISTLVWSTLIPMNLWVSKTGLTGLAVDLAKKFPGKYITDFYKDVIYWNSPDKHPDNGLKNIWNGAVDTYNNFRFTFSTGFKNWVFRMFRIYIP</sequence>
<feature type="transmembrane region" description="Helical" evidence="1">
    <location>
        <begin position="176"/>
        <end position="198"/>
    </location>
</feature>
<name>A0ABW0LEH1_9BACI</name>